<keyword evidence="7 14" id="KW-0378">Hydrolase</keyword>
<dbReference type="EMBL" id="JAIBSC010000016">
    <property type="protein sequence ID" value="KAH1908994.1"/>
    <property type="molecule type" value="Genomic_DNA"/>
</dbReference>
<organism evidence="16 17">
    <name type="scientific">Aspergillus fumigatus</name>
    <name type="common">Neosartorya fumigata</name>
    <dbReference type="NCBI Taxonomy" id="746128"/>
    <lineage>
        <taxon>Eukaryota</taxon>
        <taxon>Fungi</taxon>
        <taxon>Dikarya</taxon>
        <taxon>Ascomycota</taxon>
        <taxon>Pezizomycotina</taxon>
        <taxon>Eurotiomycetes</taxon>
        <taxon>Eurotiomycetidae</taxon>
        <taxon>Eurotiales</taxon>
        <taxon>Aspergillaceae</taxon>
        <taxon>Aspergillus</taxon>
        <taxon>Aspergillus subgen. Fumigati</taxon>
    </lineage>
</organism>
<evidence type="ECO:0000313" key="16">
    <source>
        <dbReference type="EMBL" id="KAH1908994.1"/>
    </source>
</evidence>
<name>A0A9P4ZT60_ASPFM</name>
<feature type="signal peptide" evidence="15">
    <location>
        <begin position="1"/>
        <end position="17"/>
    </location>
</feature>
<keyword evidence="12 14" id="KW-0624">Polysaccharide degradation</keyword>
<evidence type="ECO:0000256" key="13">
    <source>
        <dbReference type="PROSITE-ProRule" id="PRU10061"/>
    </source>
</evidence>
<dbReference type="InterPro" id="IPR001000">
    <property type="entry name" value="GH10_dom"/>
</dbReference>
<dbReference type="GO" id="GO:0045493">
    <property type="term" value="P:xylan catabolic process"/>
    <property type="evidence" value="ECO:0007669"/>
    <property type="project" value="UniProtKB-KW"/>
</dbReference>
<dbReference type="AlphaFoldDB" id="A0A9P4ZT60"/>
<dbReference type="SUPFAM" id="SSF56112">
    <property type="entry name" value="Protein kinase-like (PK-like)"/>
    <property type="match status" value="1"/>
</dbReference>
<dbReference type="InterPro" id="IPR017853">
    <property type="entry name" value="GH"/>
</dbReference>
<evidence type="ECO:0000313" key="17">
    <source>
        <dbReference type="Proteomes" id="UP000813423"/>
    </source>
</evidence>
<protein>
    <recommendedName>
        <fullName evidence="14">Beta-xylanase</fullName>
        <ecNumber evidence="14">3.2.1.8</ecNumber>
    </recommendedName>
</protein>
<dbReference type="EC" id="3.2.1.8" evidence="14"/>
<reference evidence="16" key="1">
    <citation type="submission" date="2021-08" db="EMBL/GenBank/DDBJ databases">
        <title>Global Aspergillus fumigatus from environmental and clinical sources.</title>
        <authorList>
            <person name="Barber A."/>
            <person name="Sae-Ong T."/>
        </authorList>
    </citation>
    <scope>NUCLEOTIDE SEQUENCE</scope>
    <source>
        <strain evidence="16">NRZ-2016-071</strain>
    </source>
</reference>
<evidence type="ECO:0000256" key="10">
    <source>
        <dbReference type="ARBA" id="ARBA00023277"/>
    </source>
</evidence>
<evidence type="ECO:0000256" key="2">
    <source>
        <dbReference type="ARBA" id="ARBA00004173"/>
    </source>
</evidence>
<comment type="similarity">
    <text evidence="4">Belongs to the AIM9 family.</text>
</comment>
<evidence type="ECO:0000256" key="3">
    <source>
        <dbReference type="ARBA" id="ARBA00004851"/>
    </source>
</evidence>
<sequence>MRFSLAATTLLAGLATAAPSSSKNDVNLDKLARRNGMLWFGTAADIPGTSETTDKSYLSILRKKFGEMTPANALKFMYTEPEQNVFNFTQGDYFMDLADHYGHAVRCHNLVWASQVSDWVTSRNWTATELKEVMKNHIFKTVQHFGKRCYAWDVVNEAVNGDGTFSSSVWYDTIGEEYFYLAFQYAQEALAQIHANQVKLYYNDYGIENPGPKADAVLKLVAELRKRGIRIDGVGLESHFIVGETPSLADQLATKKAYIEAGLEVAITELDVRFSQAPFYTAEAQKQQAADYYASVASCKHAGPRCVGVVVWDFDDAYSWIPGTFEGQGGACLYNETLEVKPAFYAAAEALENKPCTDLNVFYPQKLWENAPSPTKSPVVHILSRPIGREELFAYTNGHFLIDEQLPFDRRYVRFDVDALCNVAVVADDEPSPIITIEKMEGGFSKALLIQKENGKEGIAKVPCRIAGPAGLTTASEHTGIPVPRVLAWSSDSSSPVGAEYIVMEKAAGVPLFQRWADMAEIDRLQLIKNLTKLEAQLSSIGFPAYGGLYLRADTGAQQSNYQMLNESIDPSHTFCIGPSCDRSFDIDPDTALGQSKGHLNQGPWNTISDVGICIAKRELSPLSRKRLDRPPTFYQGSVEEQAELLQSTMSLMPLLDSHPALVKSGRPILWHTDLHMGNIYVAPDESSQVVSLIDFQSLSVLLAFLQAQWPIFLKPPPNYPKGFVQPRLPDDFDELDEESKSLAQQEWSQAKWAKAYEVSTYLEDRFAYDAMNVPRVFRELFIRCAEVSEVGVVPLRACLIEMFQNWSGLGFTGQCPLSFTEEEIKTHERQFTEYEAWHEVQRLAWECLDTDAEGWIAPQLDITEKRRQNRALLSTFLERTAGEWSPEEARQMWPFPEEA</sequence>
<evidence type="ECO:0000256" key="12">
    <source>
        <dbReference type="ARBA" id="ARBA00023326"/>
    </source>
</evidence>
<comment type="catalytic activity">
    <reaction evidence="1 14">
        <text>Endohydrolysis of (1-&gt;4)-beta-D-xylosidic linkages in xylans.</text>
        <dbReference type="EC" id="3.2.1.8"/>
    </reaction>
</comment>
<keyword evidence="8" id="KW-0809">Transit peptide</keyword>
<evidence type="ECO:0000256" key="7">
    <source>
        <dbReference type="ARBA" id="ARBA00022801"/>
    </source>
</evidence>
<comment type="subcellular location">
    <subcellularLocation>
        <location evidence="2">Mitochondrion</location>
    </subcellularLocation>
</comment>
<keyword evidence="6" id="KW-0858">Xylan degradation</keyword>
<dbReference type="InterPro" id="IPR011009">
    <property type="entry name" value="Kinase-like_dom_sf"/>
</dbReference>
<dbReference type="PANTHER" id="PTHR36091">
    <property type="entry name" value="ALTERED INHERITANCE OF MITOCHONDRIA PROTEIN 9, MITOCHONDRIAL"/>
    <property type="match status" value="1"/>
</dbReference>
<dbReference type="GO" id="GO:0005739">
    <property type="term" value="C:mitochondrion"/>
    <property type="evidence" value="ECO:0007669"/>
    <property type="project" value="UniProtKB-SubCell"/>
</dbReference>
<dbReference type="InterPro" id="IPR031158">
    <property type="entry name" value="GH10_AS"/>
</dbReference>
<evidence type="ECO:0000256" key="6">
    <source>
        <dbReference type="ARBA" id="ARBA00022651"/>
    </source>
</evidence>
<evidence type="ECO:0000256" key="15">
    <source>
        <dbReference type="SAM" id="SignalP"/>
    </source>
</evidence>
<comment type="pathway">
    <text evidence="3">Glycan degradation; xylan degradation.</text>
</comment>
<comment type="caution">
    <text evidence="16">The sequence shown here is derived from an EMBL/GenBank/DDBJ whole genome shotgun (WGS) entry which is preliminary data.</text>
</comment>
<dbReference type="Proteomes" id="UP000813423">
    <property type="component" value="Unassembled WGS sequence"/>
</dbReference>
<feature type="chain" id="PRO_5041192660" description="Beta-xylanase" evidence="15">
    <location>
        <begin position="18"/>
        <end position="900"/>
    </location>
</feature>
<feature type="active site" description="Nucleophile" evidence="13">
    <location>
        <position position="269"/>
    </location>
</feature>
<dbReference type="GO" id="GO:0031176">
    <property type="term" value="F:endo-1,4-beta-xylanase activity"/>
    <property type="evidence" value="ECO:0007669"/>
    <property type="project" value="UniProtKB-EC"/>
</dbReference>
<dbReference type="PROSITE" id="PS00591">
    <property type="entry name" value="GH10_1"/>
    <property type="match status" value="1"/>
</dbReference>
<evidence type="ECO:0000256" key="5">
    <source>
        <dbReference type="ARBA" id="ARBA00007495"/>
    </source>
</evidence>
<evidence type="ECO:0000256" key="14">
    <source>
        <dbReference type="RuleBase" id="RU361174"/>
    </source>
</evidence>
<evidence type="ECO:0000256" key="11">
    <source>
        <dbReference type="ARBA" id="ARBA00023295"/>
    </source>
</evidence>
<dbReference type="Gene3D" id="3.20.20.80">
    <property type="entry name" value="Glycosidases"/>
    <property type="match status" value="1"/>
</dbReference>
<dbReference type="SMART" id="SM00633">
    <property type="entry name" value="Glyco_10"/>
    <property type="match status" value="1"/>
</dbReference>
<dbReference type="SUPFAM" id="SSF51445">
    <property type="entry name" value="(Trans)glycosidases"/>
    <property type="match status" value="1"/>
</dbReference>
<evidence type="ECO:0000256" key="1">
    <source>
        <dbReference type="ARBA" id="ARBA00000681"/>
    </source>
</evidence>
<evidence type="ECO:0000256" key="8">
    <source>
        <dbReference type="ARBA" id="ARBA00022946"/>
    </source>
</evidence>
<dbReference type="InterPro" id="IPR051035">
    <property type="entry name" value="Mito_inheritance_9"/>
</dbReference>
<proteinExistence type="inferred from homology"/>
<dbReference type="PANTHER" id="PTHR36091:SF1">
    <property type="entry name" value="ALTERED INHERITANCE OF MITOCHONDRIA PROTEIN 9, MITOCHONDRIAL"/>
    <property type="match status" value="1"/>
</dbReference>
<accession>A0A9P4ZT60</accession>
<dbReference type="PROSITE" id="PS51760">
    <property type="entry name" value="GH10_2"/>
    <property type="match status" value="1"/>
</dbReference>
<comment type="similarity">
    <text evidence="5 14">Belongs to the glycosyl hydrolase 10 (cellulase F) family.</text>
</comment>
<evidence type="ECO:0000256" key="9">
    <source>
        <dbReference type="ARBA" id="ARBA00023128"/>
    </source>
</evidence>
<keyword evidence="9" id="KW-0496">Mitochondrion</keyword>
<evidence type="ECO:0000256" key="4">
    <source>
        <dbReference type="ARBA" id="ARBA00005543"/>
    </source>
</evidence>
<dbReference type="Pfam" id="PF00331">
    <property type="entry name" value="Glyco_hydro_10"/>
    <property type="match status" value="1"/>
</dbReference>
<gene>
    <name evidence="16" type="ORF">KXV57_002487</name>
</gene>
<keyword evidence="10 14" id="KW-0119">Carbohydrate metabolism</keyword>
<keyword evidence="11 14" id="KW-0326">Glycosidase</keyword>
<keyword evidence="15" id="KW-0732">Signal</keyword>
<dbReference type="PRINTS" id="PR00134">
    <property type="entry name" value="GLHYDRLASE10"/>
</dbReference>